<dbReference type="Proteomes" id="UP001597327">
    <property type="component" value="Unassembled WGS sequence"/>
</dbReference>
<protein>
    <submittedName>
        <fullName evidence="5">GntR family transcriptional regulator</fullName>
    </submittedName>
</protein>
<dbReference type="InterPro" id="IPR011711">
    <property type="entry name" value="GntR_C"/>
</dbReference>
<gene>
    <name evidence="5" type="ORF">ACFSC7_15035</name>
</gene>
<sequence>MPAPQPVDPCPPKRLQSAVIADTLEAEIIAGTLPSGSKLDEQALANRFGASRTPVREALQLLASRSLAERVPYRGVIVAQITRERIDMLFETMGEIEATCGRLAAERMTMSERAALEELHQSMGDMAARGAHEAYEQANTQFHTLIFEGAHNAELLAVANGLRLKLAPFRKSQLKASERMKRSAEEHDAIVTAILERNAKGAEKALRRHLLSAARAVLASMG</sequence>
<dbReference type="PANTHER" id="PTHR43537">
    <property type="entry name" value="TRANSCRIPTIONAL REGULATOR, GNTR FAMILY"/>
    <property type="match status" value="1"/>
</dbReference>
<dbReference type="Pfam" id="PF07729">
    <property type="entry name" value="FCD"/>
    <property type="match status" value="1"/>
</dbReference>
<dbReference type="InterPro" id="IPR008920">
    <property type="entry name" value="TF_FadR/GntR_C"/>
</dbReference>
<reference evidence="6" key="1">
    <citation type="journal article" date="2019" name="Int. J. Syst. Evol. Microbiol.">
        <title>The Global Catalogue of Microorganisms (GCM) 10K type strain sequencing project: providing services to taxonomists for standard genome sequencing and annotation.</title>
        <authorList>
            <consortium name="The Broad Institute Genomics Platform"/>
            <consortium name="The Broad Institute Genome Sequencing Center for Infectious Disease"/>
            <person name="Wu L."/>
            <person name="Ma J."/>
        </authorList>
    </citation>
    <scope>NUCLEOTIDE SEQUENCE [LARGE SCALE GENOMIC DNA]</scope>
    <source>
        <strain evidence="6">JCM 3369</strain>
    </source>
</reference>
<comment type="caution">
    <text evidence="5">The sequence shown here is derived from an EMBL/GenBank/DDBJ whole genome shotgun (WGS) entry which is preliminary data.</text>
</comment>
<keyword evidence="2" id="KW-0238">DNA-binding</keyword>
<feature type="domain" description="HTH gntR-type" evidence="4">
    <location>
        <begin position="14"/>
        <end position="81"/>
    </location>
</feature>
<dbReference type="SUPFAM" id="SSF48008">
    <property type="entry name" value="GntR ligand-binding domain-like"/>
    <property type="match status" value="1"/>
</dbReference>
<dbReference type="InterPro" id="IPR036388">
    <property type="entry name" value="WH-like_DNA-bd_sf"/>
</dbReference>
<organism evidence="5 6">
    <name type="scientific">Roseibium aestuarii</name>
    <dbReference type="NCBI Taxonomy" id="2600299"/>
    <lineage>
        <taxon>Bacteria</taxon>
        <taxon>Pseudomonadati</taxon>
        <taxon>Pseudomonadota</taxon>
        <taxon>Alphaproteobacteria</taxon>
        <taxon>Hyphomicrobiales</taxon>
        <taxon>Stappiaceae</taxon>
        <taxon>Roseibium</taxon>
    </lineage>
</organism>
<evidence type="ECO:0000313" key="6">
    <source>
        <dbReference type="Proteomes" id="UP001597327"/>
    </source>
</evidence>
<proteinExistence type="predicted"/>
<dbReference type="PANTHER" id="PTHR43537:SF49">
    <property type="entry name" value="TRANSCRIPTIONAL REGULATORY PROTEIN"/>
    <property type="match status" value="1"/>
</dbReference>
<dbReference type="Pfam" id="PF00392">
    <property type="entry name" value="GntR"/>
    <property type="match status" value="1"/>
</dbReference>
<dbReference type="SMART" id="SM00345">
    <property type="entry name" value="HTH_GNTR"/>
    <property type="match status" value="1"/>
</dbReference>
<dbReference type="InterPro" id="IPR000524">
    <property type="entry name" value="Tscrpt_reg_HTH_GntR"/>
</dbReference>
<accession>A0ABW4K1E6</accession>
<dbReference type="Gene3D" id="1.20.120.530">
    <property type="entry name" value="GntR ligand-binding domain-like"/>
    <property type="match status" value="1"/>
</dbReference>
<dbReference type="CDD" id="cd07377">
    <property type="entry name" value="WHTH_GntR"/>
    <property type="match status" value="1"/>
</dbReference>
<dbReference type="SUPFAM" id="SSF46785">
    <property type="entry name" value="Winged helix' DNA-binding domain"/>
    <property type="match status" value="1"/>
</dbReference>
<dbReference type="SMART" id="SM00895">
    <property type="entry name" value="FCD"/>
    <property type="match status" value="1"/>
</dbReference>
<dbReference type="RefSeq" id="WP_149892287.1">
    <property type="nucleotide sequence ID" value="NZ_JBHUFA010000012.1"/>
</dbReference>
<evidence type="ECO:0000256" key="3">
    <source>
        <dbReference type="ARBA" id="ARBA00023163"/>
    </source>
</evidence>
<dbReference type="InterPro" id="IPR036390">
    <property type="entry name" value="WH_DNA-bd_sf"/>
</dbReference>
<keyword evidence="1" id="KW-0805">Transcription regulation</keyword>
<dbReference type="PROSITE" id="PS50949">
    <property type="entry name" value="HTH_GNTR"/>
    <property type="match status" value="1"/>
</dbReference>
<dbReference type="EMBL" id="JBHUFA010000012">
    <property type="protein sequence ID" value="MFD1696831.1"/>
    <property type="molecule type" value="Genomic_DNA"/>
</dbReference>
<name>A0ABW4K1E6_9HYPH</name>
<keyword evidence="6" id="KW-1185">Reference proteome</keyword>
<dbReference type="Gene3D" id="1.10.10.10">
    <property type="entry name" value="Winged helix-like DNA-binding domain superfamily/Winged helix DNA-binding domain"/>
    <property type="match status" value="1"/>
</dbReference>
<evidence type="ECO:0000256" key="2">
    <source>
        <dbReference type="ARBA" id="ARBA00023125"/>
    </source>
</evidence>
<evidence type="ECO:0000256" key="1">
    <source>
        <dbReference type="ARBA" id="ARBA00023015"/>
    </source>
</evidence>
<keyword evidence="3" id="KW-0804">Transcription</keyword>
<evidence type="ECO:0000259" key="4">
    <source>
        <dbReference type="PROSITE" id="PS50949"/>
    </source>
</evidence>
<evidence type="ECO:0000313" key="5">
    <source>
        <dbReference type="EMBL" id="MFD1696831.1"/>
    </source>
</evidence>